<dbReference type="Gene3D" id="2.40.160.10">
    <property type="entry name" value="Porin"/>
    <property type="match status" value="1"/>
</dbReference>
<feature type="signal peptide" evidence="1">
    <location>
        <begin position="1"/>
        <end position="27"/>
    </location>
</feature>
<dbReference type="EMBL" id="FZOA01000002">
    <property type="protein sequence ID" value="SNR69373.1"/>
    <property type="molecule type" value="Genomic_DNA"/>
</dbReference>
<organism evidence="2 3">
    <name type="scientific">Methylobacillus rhizosphaerae</name>
    <dbReference type="NCBI Taxonomy" id="551994"/>
    <lineage>
        <taxon>Bacteria</taxon>
        <taxon>Pseudomonadati</taxon>
        <taxon>Pseudomonadota</taxon>
        <taxon>Betaproteobacteria</taxon>
        <taxon>Nitrosomonadales</taxon>
        <taxon>Methylophilaceae</taxon>
        <taxon>Methylobacillus</taxon>
    </lineage>
</organism>
<proteinExistence type="predicted"/>
<keyword evidence="1" id="KW-0732">Signal</keyword>
<dbReference type="OrthoDB" id="9771991at2"/>
<name>A0A238YFJ8_9PROT</name>
<dbReference type="InterPro" id="IPR023614">
    <property type="entry name" value="Porin_dom_sf"/>
</dbReference>
<gene>
    <name evidence="2" type="ORF">SAMN05192560_0532</name>
</gene>
<evidence type="ECO:0000313" key="3">
    <source>
        <dbReference type="Proteomes" id="UP000198305"/>
    </source>
</evidence>
<dbReference type="AlphaFoldDB" id="A0A238YFJ8"/>
<reference evidence="3" key="1">
    <citation type="submission" date="2017-06" db="EMBL/GenBank/DDBJ databases">
        <authorList>
            <person name="Varghese N."/>
            <person name="Submissions S."/>
        </authorList>
    </citation>
    <scope>NUCLEOTIDE SEQUENCE [LARGE SCALE GENOMIC DNA]</scope>
    <source>
        <strain evidence="3">Ca-68</strain>
    </source>
</reference>
<dbReference type="Proteomes" id="UP000198305">
    <property type="component" value="Unassembled WGS sequence"/>
</dbReference>
<dbReference type="SUPFAM" id="SSF56935">
    <property type="entry name" value="Porins"/>
    <property type="match status" value="1"/>
</dbReference>
<sequence>MKFKLKKCALMAAVAASAALPSMSSQAAGTITFGEDKSISIGLGVRTAFTSVKDGAPNGSSRSKDFDVDDARIYINASFNKYIKGTFNTYTTTSAADGQDSIRTLDAYLQFEFMDEFNIWMGQLLPPTDRANLDGPFFLNAWSYPGVVSRYQNKFVGRDVGVTVWGKLLDKRLVYSVGAYEGNRASSFTGAASPNRSDNLMYSGRIQYDFWDAGNDPAYYTSSAYYGKDVLSVALVGMYQKDAVGAIGASDDYLAYNIDALLEKKFTAGVLNLEGAAYKYDFSNTAVNADPDGAKSGKAYLGLVSWMFNDTIGWGKFQPYARYQKFTAESGTLFNPDVKEYDLGLNYIIDGHNARISTVYTKTKTENASDIDKFTVGLQLQF</sequence>
<evidence type="ECO:0000256" key="1">
    <source>
        <dbReference type="SAM" id="SignalP"/>
    </source>
</evidence>
<evidence type="ECO:0000313" key="2">
    <source>
        <dbReference type="EMBL" id="SNR69373.1"/>
    </source>
</evidence>
<keyword evidence="3" id="KW-1185">Reference proteome</keyword>
<accession>A0A238YFJ8</accession>
<dbReference type="RefSeq" id="WP_089374685.1">
    <property type="nucleotide sequence ID" value="NZ_FZOA01000002.1"/>
</dbReference>
<feature type="chain" id="PRO_5012918329" evidence="1">
    <location>
        <begin position="28"/>
        <end position="382"/>
    </location>
</feature>
<protein>
    <submittedName>
        <fullName evidence="2">Short chain amide porin</fullName>
    </submittedName>
</protein>